<dbReference type="InterPro" id="IPR014777">
    <property type="entry name" value="4pyrrole_Mease_sub1"/>
</dbReference>
<dbReference type="InterPro" id="IPR014008">
    <property type="entry name" value="Cbl_synth_MTase_CbiT"/>
</dbReference>
<dbReference type="Gene3D" id="3.40.50.150">
    <property type="entry name" value="Vaccinia Virus protein VP39"/>
    <property type="match status" value="1"/>
</dbReference>
<feature type="domain" description="Tetrapyrrole methylase" evidence="6">
    <location>
        <begin position="16"/>
        <end position="198"/>
    </location>
</feature>
<evidence type="ECO:0000256" key="2">
    <source>
        <dbReference type="ARBA" id="ARBA00022573"/>
    </source>
</evidence>
<evidence type="ECO:0000259" key="6">
    <source>
        <dbReference type="Pfam" id="PF00590"/>
    </source>
</evidence>
<reference evidence="7 8" key="1">
    <citation type="submission" date="2022-06" db="EMBL/GenBank/DDBJ databases">
        <title>Mesorhizobium sp. strain RP14 Genome sequencing and assembly.</title>
        <authorList>
            <person name="Kim I."/>
        </authorList>
    </citation>
    <scope>NUCLEOTIDE SEQUENCE [LARGE SCALE GENOMIC DNA]</scope>
    <source>
        <strain evidence="8">RP14(2022)</strain>
    </source>
</reference>
<proteinExistence type="predicted"/>
<evidence type="ECO:0000256" key="1">
    <source>
        <dbReference type="ARBA" id="ARBA00004953"/>
    </source>
</evidence>
<accession>A0ABT1C4M9</accession>
<comment type="pathway">
    <text evidence="1">Cofactor biosynthesis; adenosylcobalamin biosynthesis.</text>
</comment>
<evidence type="ECO:0000256" key="3">
    <source>
        <dbReference type="ARBA" id="ARBA00022603"/>
    </source>
</evidence>
<evidence type="ECO:0000256" key="4">
    <source>
        <dbReference type="ARBA" id="ARBA00022679"/>
    </source>
</evidence>
<gene>
    <name evidence="7" type="primary">cbiE</name>
    <name evidence="7" type="ORF">NGM99_08305</name>
</gene>
<dbReference type="InterPro" id="IPR000878">
    <property type="entry name" value="4pyrrol_Mease"/>
</dbReference>
<dbReference type="InterPro" id="IPR012818">
    <property type="entry name" value="CbiE"/>
</dbReference>
<sequence>MPLSETAPAPSTGKWLSVIGIGEDGVAGLGERAKRLIAEAGTVFGGERHLELAHTLTKGEVVSWPKPFDAGMALVRERRGRKTCVLASGDPFCHGVGVTLARHVPIEEMDVIPAPSAFSLAASRLGWALHDTETISVHGKPVSLLRPHLHPNARLLVLTSDENGPAQVARLLGQTGFAQSRVTVLEALGGEREKITHHIAESLAGSFDALNLLAIEVLGKGSPLPFAPGLPDDAFAHDHQITKRSIRALTLSALAPRRGELLWDVGAGSGSIGIEWMLCHPSLNTIAIEPRADRAANIRLNADTLGAPGLKLVEGRAPDALAGLPTPDAIFIGGGGSESGVMEAAIVALRSGGRLVANAVTLEMEAVLLREHATRGGELQRIQLARAEGVGTMTGWRPAMPVTQWSWVKP</sequence>
<dbReference type="SUPFAM" id="SSF53335">
    <property type="entry name" value="S-adenosyl-L-methionine-dependent methyltransferases"/>
    <property type="match status" value="1"/>
</dbReference>
<dbReference type="InterPro" id="IPR029063">
    <property type="entry name" value="SAM-dependent_MTases_sf"/>
</dbReference>
<evidence type="ECO:0000313" key="8">
    <source>
        <dbReference type="Proteomes" id="UP001205906"/>
    </source>
</evidence>
<dbReference type="EMBL" id="JAMXQS010000004">
    <property type="protein sequence ID" value="MCO6049794.1"/>
    <property type="molecule type" value="Genomic_DNA"/>
</dbReference>
<dbReference type="Pfam" id="PF00590">
    <property type="entry name" value="TP_methylase"/>
    <property type="match status" value="1"/>
</dbReference>
<protein>
    <submittedName>
        <fullName evidence="7">Precorrin-6y C5,15-methyltransferase (Decarboxylating) subunit CbiE</fullName>
    </submittedName>
</protein>
<dbReference type="NCBIfam" id="TIGR02469">
    <property type="entry name" value="CbiT"/>
    <property type="match status" value="1"/>
</dbReference>
<dbReference type="Gene3D" id="3.40.1010.10">
    <property type="entry name" value="Cobalt-precorrin-4 Transmethylase, Domain 1"/>
    <property type="match status" value="1"/>
</dbReference>
<dbReference type="InterPro" id="IPR050714">
    <property type="entry name" value="Cobalamin_biosynth_MTase"/>
</dbReference>
<name>A0ABT1C4M9_9HYPH</name>
<dbReference type="PANTHER" id="PTHR43182">
    <property type="entry name" value="COBALT-PRECORRIN-6B C(15)-METHYLTRANSFERASE (DECARBOXYLATING)"/>
    <property type="match status" value="1"/>
</dbReference>
<evidence type="ECO:0000256" key="5">
    <source>
        <dbReference type="ARBA" id="ARBA00022691"/>
    </source>
</evidence>
<keyword evidence="5" id="KW-0949">S-adenosyl-L-methionine</keyword>
<dbReference type="PIRSF" id="PIRSF036428">
    <property type="entry name" value="CobL"/>
    <property type="match status" value="1"/>
</dbReference>
<keyword evidence="2" id="KW-0169">Cobalamin biosynthesis</keyword>
<keyword evidence="8" id="KW-1185">Reference proteome</keyword>
<keyword evidence="4" id="KW-0808">Transferase</keyword>
<dbReference type="NCBIfam" id="TIGR02467">
    <property type="entry name" value="CbiE"/>
    <property type="match status" value="1"/>
</dbReference>
<dbReference type="InterPro" id="IPR035996">
    <property type="entry name" value="4pyrrol_Methylase_sf"/>
</dbReference>
<keyword evidence="3" id="KW-0489">Methyltransferase</keyword>
<evidence type="ECO:0000313" key="7">
    <source>
        <dbReference type="EMBL" id="MCO6049794.1"/>
    </source>
</evidence>
<organism evidence="7 8">
    <name type="scientific">Mesorhizobium liriopis</name>
    <dbReference type="NCBI Taxonomy" id="2953882"/>
    <lineage>
        <taxon>Bacteria</taxon>
        <taxon>Pseudomonadati</taxon>
        <taxon>Pseudomonadota</taxon>
        <taxon>Alphaproteobacteria</taxon>
        <taxon>Hyphomicrobiales</taxon>
        <taxon>Phyllobacteriaceae</taxon>
        <taxon>Mesorhizobium</taxon>
    </lineage>
</organism>
<dbReference type="CDD" id="cd11644">
    <property type="entry name" value="Precorrin-6Y-MT"/>
    <property type="match status" value="1"/>
</dbReference>
<dbReference type="InterPro" id="IPR006365">
    <property type="entry name" value="Cbl_synth_CobL"/>
</dbReference>
<dbReference type="PANTHER" id="PTHR43182:SF1">
    <property type="entry name" value="COBALT-PRECORRIN-7 C(5)-METHYLTRANSFERASE"/>
    <property type="match status" value="1"/>
</dbReference>
<dbReference type="SUPFAM" id="SSF53790">
    <property type="entry name" value="Tetrapyrrole methylase"/>
    <property type="match status" value="1"/>
</dbReference>
<comment type="caution">
    <text evidence="7">The sequence shown here is derived from an EMBL/GenBank/DDBJ whole genome shotgun (WGS) entry which is preliminary data.</text>
</comment>
<dbReference type="RefSeq" id="WP_252817926.1">
    <property type="nucleotide sequence ID" value="NZ_JAMXQS010000004.1"/>
</dbReference>
<dbReference type="Proteomes" id="UP001205906">
    <property type="component" value="Unassembled WGS sequence"/>
</dbReference>